<dbReference type="Proteomes" id="UP000234585">
    <property type="component" value="Unassembled WGS sequence"/>
</dbReference>
<gene>
    <name evidence="1" type="ORF">BDW47DRAFT_133213</name>
</gene>
<name>A0A2I2F5R1_ASPCN</name>
<protein>
    <submittedName>
        <fullName evidence="1">Uncharacterized protein</fullName>
    </submittedName>
</protein>
<dbReference type="OrthoDB" id="2151982at2759"/>
<evidence type="ECO:0000313" key="1">
    <source>
        <dbReference type="EMBL" id="PLB35977.1"/>
    </source>
</evidence>
<organism evidence="1 2">
    <name type="scientific">Aspergillus candidus</name>
    <dbReference type="NCBI Taxonomy" id="41067"/>
    <lineage>
        <taxon>Eukaryota</taxon>
        <taxon>Fungi</taxon>
        <taxon>Dikarya</taxon>
        <taxon>Ascomycota</taxon>
        <taxon>Pezizomycotina</taxon>
        <taxon>Eurotiomycetes</taxon>
        <taxon>Eurotiomycetidae</taxon>
        <taxon>Eurotiales</taxon>
        <taxon>Aspergillaceae</taxon>
        <taxon>Aspergillus</taxon>
        <taxon>Aspergillus subgen. Circumdati</taxon>
    </lineage>
</organism>
<evidence type="ECO:0000313" key="2">
    <source>
        <dbReference type="Proteomes" id="UP000234585"/>
    </source>
</evidence>
<reference evidence="1 2" key="1">
    <citation type="submission" date="2017-12" db="EMBL/GenBank/DDBJ databases">
        <authorList>
            <consortium name="DOE Joint Genome Institute"/>
            <person name="Haridas S."/>
            <person name="Kjaerbolling I."/>
            <person name="Vesth T.C."/>
            <person name="Frisvad J.C."/>
            <person name="Nybo J.L."/>
            <person name="Theobald S."/>
            <person name="Kuo A."/>
            <person name="Bowyer P."/>
            <person name="Matsuda Y."/>
            <person name="Mondo S."/>
            <person name="Lyhne E.K."/>
            <person name="Kogle M.E."/>
            <person name="Clum A."/>
            <person name="Lipzen A."/>
            <person name="Salamov A."/>
            <person name="Ngan C.Y."/>
            <person name="Daum C."/>
            <person name="Chiniquy J."/>
            <person name="Barry K."/>
            <person name="LaButti K."/>
            <person name="Simmons B.A."/>
            <person name="Magnuson J.K."/>
            <person name="Mortensen U.H."/>
            <person name="Larsen T.O."/>
            <person name="Grigoriev I.V."/>
            <person name="Baker S.E."/>
            <person name="Andersen M.R."/>
            <person name="Nordberg H.P."/>
            <person name="Cantor M.N."/>
            <person name="Hua S.X."/>
        </authorList>
    </citation>
    <scope>NUCLEOTIDE SEQUENCE [LARGE SCALE GENOMIC DNA]</scope>
    <source>
        <strain evidence="1 2">CBS 102.13</strain>
    </source>
</reference>
<sequence>MFSYITIWEEGTDPATMFPKSDRLTHPNVIAQYSDDSIRYLLIPGVDHPVANQLSLMAFIENAITAEIYRTIPPKGSTETVAALTFVREMSPALTGGVWIRFHIPHLVCAMENGGILGWAQSDIRCYKKVAIWQVLVHFGRKFLFALAGAVRVFACRLMTLAPCIMELSGLYTELNASPKLLPGCCLAISNTLLTHMTSILPKQPAFTISVGSGSGLLEALVTYAHPEVSVEGVEVESSINRYIAEERMHVVNGGWGVFPGAQHAAAWMFVYPRDPKLISRYIHMYGDQTVEMILWLGPRADWADYEPFFSQSSFFDLSFPVDVGLAPYEFLVIATRGDHERT</sequence>
<dbReference type="EMBL" id="KZ559156">
    <property type="protein sequence ID" value="PLB35977.1"/>
    <property type="molecule type" value="Genomic_DNA"/>
</dbReference>
<keyword evidence="2" id="KW-1185">Reference proteome</keyword>
<dbReference type="AlphaFoldDB" id="A0A2I2F5R1"/>
<dbReference type="GeneID" id="36524942"/>
<proteinExistence type="predicted"/>
<accession>A0A2I2F5R1</accession>
<dbReference type="RefSeq" id="XP_024669989.1">
    <property type="nucleotide sequence ID" value="XM_024817782.1"/>
</dbReference>